<dbReference type="EMBL" id="VFJC01000024">
    <property type="protein sequence ID" value="KAB5530921.1"/>
    <property type="molecule type" value="Genomic_DNA"/>
</dbReference>
<reference evidence="1 2" key="1">
    <citation type="submission" date="2019-06" db="EMBL/GenBank/DDBJ databases">
        <title>A chromosome-scale genome assembly of the striped catfish, Pangasianodon hypophthalmus.</title>
        <authorList>
            <person name="Wen M."/>
            <person name="Zahm M."/>
            <person name="Roques C."/>
            <person name="Cabau C."/>
            <person name="Klopp C."/>
            <person name="Donnadieu C."/>
            <person name="Jouanno E."/>
            <person name="Avarre J.-C."/>
            <person name="Campet M."/>
            <person name="Ha T.T.T."/>
            <person name="Dugue R."/>
            <person name="Lampietro C."/>
            <person name="Louis A."/>
            <person name="Herpin A."/>
            <person name="Echchiki A."/>
            <person name="Berthelot C."/>
            <person name="Parey E."/>
            <person name="Roest-Crollius H."/>
            <person name="Braasch I."/>
            <person name="Postlethwait J."/>
            <person name="Bobe J."/>
            <person name="Montfort J."/>
            <person name="Bouchez O."/>
            <person name="Begum T."/>
            <person name="Schartl M."/>
            <person name="Guiguen Y."/>
        </authorList>
    </citation>
    <scope>NUCLEOTIDE SEQUENCE [LARGE SCALE GENOMIC DNA]</scope>
    <source>
        <strain evidence="1 2">Indonesia</strain>
        <tissue evidence="1">Blood</tissue>
    </source>
</reference>
<evidence type="ECO:0000313" key="2">
    <source>
        <dbReference type="Proteomes" id="UP000327468"/>
    </source>
</evidence>
<keyword evidence="2" id="KW-1185">Reference proteome</keyword>
<accession>A0A5N5KKT5</accession>
<organism evidence="1 2">
    <name type="scientific">Pangasianodon hypophthalmus</name>
    <name type="common">Striped catfish</name>
    <name type="synonym">Helicophagus hypophthalmus</name>
    <dbReference type="NCBI Taxonomy" id="310915"/>
    <lineage>
        <taxon>Eukaryota</taxon>
        <taxon>Metazoa</taxon>
        <taxon>Chordata</taxon>
        <taxon>Craniata</taxon>
        <taxon>Vertebrata</taxon>
        <taxon>Euteleostomi</taxon>
        <taxon>Actinopterygii</taxon>
        <taxon>Neopterygii</taxon>
        <taxon>Teleostei</taxon>
        <taxon>Ostariophysi</taxon>
        <taxon>Siluriformes</taxon>
        <taxon>Pangasiidae</taxon>
        <taxon>Pangasianodon</taxon>
    </lineage>
</organism>
<dbReference type="AlphaFoldDB" id="A0A5N5KKT5"/>
<evidence type="ECO:0000313" key="1">
    <source>
        <dbReference type="EMBL" id="KAB5530921.1"/>
    </source>
</evidence>
<gene>
    <name evidence="1" type="ORF">PHYPO_G00134910</name>
</gene>
<name>A0A5N5KKT5_PANHP</name>
<sequence>MEPCSFPLCSFAWLEEEKQKEQEKEAHSPARTAAKLARGRRTARAAWLTRCGRLRVRTKVTRRRGSSAVMIINSAEGLTHGTAAAARWAP</sequence>
<protein>
    <submittedName>
        <fullName evidence="1">Uncharacterized protein</fullName>
    </submittedName>
</protein>
<proteinExistence type="predicted"/>
<dbReference type="Proteomes" id="UP000327468">
    <property type="component" value="Chromosome 23"/>
</dbReference>
<comment type="caution">
    <text evidence="1">The sequence shown here is derived from an EMBL/GenBank/DDBJ whole genome shotgun (WGS) entry which is preliminary data.</text>
</comment>